<sequence length="339" mass="35175">MSNLNFTNMSKQQSSICPTNGRQTVGDGAFTTDMTPSVIAVCHMEGTNSMYYYSTTFSGGPGVSVFLRSAVTGGFDIPTAKCPPDRGSSDWVTDSLTPSTLPPLSSSPTPSYDSSSDSAASTLSSLGSQTHSRLNTNFAARPYDYPPTPPPEESPLRLSPEFPLAPLPNASAPRAIPEAHHHGDVASSAGLATPPLTPDDGSEDGEGSLSALGAKQSAFLSILFPRNALGAAPYAKSVSISTPGTGATFDGVVLSLPGQPKTFYVDGKCAAHVNLRESIVALLDLADEQLECSALVIALERSSPALGDLLHSLMYVGGTVVTKPPFPVDPGYVLVGLEI</sequence>
<dbReference type="GO" id="GO:0075523">
    <property type="term" value="P:viral translational frameshifting"/>
    <property type="evidence" value="ECO:0007669"/>
    <property type="project" value="UniProtKB-KW"/>
</dbReference>
<reference evidence="7" key="1">
    <citation type="journal article" date="2018" name="Genome Biol. Evol.">
        <title>Genomics and development of Lentinus tigrinus, a white-rot wood-decaying mushroom with dimorphic fruiting bodies.</title>
        <authorList>
            <person name="Wu B."/>
            <person name="Xu Z."/>
            <person name="Knudson A."/>
            <person name="Carlson A."/>
            <person name="Chen N."/>
            <person name="Kovaka S."/>
            <person name="LaButti K."/>
            <person name="Lipzen A."/>
            <person name="Pennachio C."/>
            <person name="Riley R."/>
            <person name="Schakwitz W."/>
            <person name="Umezawa K."/>
            <person name="Ohm R.A."/>
            <person name="Grigoriev I.V."/>
            <person name="Nagy L.G."/>
            <person name="Gibbons J."/>
            <person name="Hibbett D."/>
        </authorList>
    </citation>
    <scope>NUCLEOTIDE SEQUENCE [LARGE SCALE GENOMIC DNA]</scope>
    <source>
        <strain evidence="7">ALCF2SS1-6</strain>
    </source>
</reference>
<dbReference type="PANTHER" id="PTHR10279">
    <property type="entry name" value="ORNITHINE DECARBOXYLASE ANTIZYME"/>
    <property type="match status" value="1"/>
</dbReference>
<evidence type="ECO:0000256" key="6">
    <source>
        <dbReference type="SAM" id="MobiDB-lite"/>
    </source>
</evidence>
<feature type="compositionally biased region" description="Polar residues" evidence="6">
    <location>
        <begin position="127"/>
        <end position="138"/>
    </location>
</feature>
<evidence type="ECO:0000313" key="7">
    <source>
        <dbReference type="EMBL" id="RPD63860.1"/>
    </source>
</evidence>
<dbReference type="SUPFAM" id="SSF55729">
    <property type="entry name" value="Acyl-CoA N-acyltransferases (Nat)"/>
    <property type="match status" value="1"/>
</dbReference>
<comment type="similarity">
    <text evidence="2">Belongs to the ODC antizyme family.</text>
</comment>
<feature type="region of interest" description="Disordered" evidence="6">
    <location>
        <begin position="78"/>
        <end position="209"/>
    </location>
</feature>
<proteinExistence type="inferred from homology"/>
<dbReference type="GO" id="GO:0008073">
    <property type="term" value="F:ornithine decarboxylase inhibitor activity"/>
    <property type="evidence" value="ECO:0007669"/>
    <property type="project" value="InterPro"/>
</dbReference>
<evidence type="ECO:0000256" key="1">
    <source>
        <dbReference type="ARBA" id="ARBA00002307"/>
    </source>
</evidence>
<evidence type="ECO:0000313" key="8">
    <source>
        <dbReference type="Proteomes" id="UP000313359"/>
    </source>
</evidence>
<evidence type="ECO:0000256" key="4">
    <source>
        <dbReference type="ARBA" id="ARBA00017712"/>
    </source>
</evidence>
<keyword evidence="8" id="KW-1185">Reference proteome</keyword>
<dbReference type="AlphaFoldDB" id="A0A5C2SJR5"/>
<dbReference type="GO" id="GO:0005737">
    <property type="term" value="C:cytoplasm"/>
    <property type="evidence" value="ECO:0007669"/>
    <property type="project" value="TreeGrafter"/>
</dbReference>
<evidence type="ECO:0000256" key="2">
    <source>
        <dbReference type="ARBA" id="ARBA00008796"/>
    </source>
</evidence>
<feature type="compositionally biased region" description="Pro residues" evidence="6">
    <location>
        <begin position="144"/>
        <end position="153"/>
    </location>
</feature>
<dbReference type="Pfam" id="PF02100">
    <property type="entry name" value="ODC_AZ"/>
    <property type="match status" value="1"/>
</dbReference>
<evidence type="ECO:0000256" key="3">
    <source>
        <dbReference type="ARBA" id="ARBA00011486"/>
    </source>
</evidence>
<dbReference type="EMBL" id="ML122255">
    <property type="protein sequence ID" value="RPD63860.1"/>
    <property type="molecule type" value="Genomic_DNA"/>
</dbReference>
<dbReference type="Proteomes" id="UP000313359">
    <property type="component" value="Unassembled WGS sequence"/>
</dbReference>
<evidence type="ECO:0000256" key="5">
    <source>
        <dbReference type="ARBA" id="ARBA00022758"/>
    </source>
</evidence>
<dbReference type="GO" id="GO:0045732">
    <property type="term" value="P:positive regulation of protein catabolic process"/>
    <property type="evidence" value="ECO:0007669"/>
    <property type="project" value="TreeGrafter"/>
</dbReference>
<name>A0A5C2SJR5_9APHY</name>
<protein>
    <recommendedName>
        <fullName evidence="4">Ornithine decarboxylase antizyme</fullName>
    </recommendedName>
</protein>
<organism evidence="7 8">
    <name type="scientific">Lentinus tigrinus ALCF2SS1-6</name>
    <dbReference type="NCBI Taxonomy" id="1328759"/>
    <lineage>
        <taxon>Eukaryota</taxon>
        <taxon>Fungi</taxon>
        <taxon>Dikarya</taxon>
        <taxon>Basidiomycota</taxon>
        <taxon>Agaricomycotina</taxon>
        <taxon>Agaricomycetes</taxon>
        <taxon>Polyporales</taxon>
        <taxon>Polyporaceae</taxon>
        <taxon>Lentinus</taxon>
    </lineage>
</organism>
<comment type="function">
    <text evidence="1">Ornithine decarboxylase (ODC) antizyme protein that negatively regulates ODC activity and intracellular polyamine biosynthesis in response to increased intracellular polyamine levels. Binds to ODC monomers, inhibiting the assembly of the functional ODC homodimer, and targets the monomers for ubiquitin-independent proteolytic destruction by the 26S proteasome.</text>
</comment>
<dbReference type="InterPro" id="IPR016181">
    <property type="entry name" value="Acyl_CoA_acyltransferase"/>
</dbReference>
<gene>
    <name evidence="7" type="ORF">L227DRAFT_496614</name>
</gene>
<dbReference type="GO" id="GO:0005634">
    <property type="term" value="C:nucleus"/>
    <property type="evidence" value="ECO:0007669"/>
    <property type="project" value="TreeGrafter"/>
</dbReference>
<dbReference type="OrthoDB" id="5959761at2759"/>
<dbReference type="PANTHER" id="PTHR10279:SF10">
    <property type="entry name" value="ORNITHINE DECARBOXYLASE ANTIZYME"/>
    <property type="match status" value="1"/>
</dbReference>
<accession>A0A5C2SJR5</accession>
<dbReference type="InterPro" id="IPR038581">
    <property type="entry name" value="ODC_AZ_sf"/>
</dbReference>
<keyword evidence="5" id="KW-0688">Ribosomal frameshifting</keyword>
<dbReference type="InterPro" id="IPR002993">
    <property type="entry name" value="ODC_AZ"/>
</dbReference>
<dbReference type="Gene3D" id="3.40.630.60">
    <property type="match status" value="1"/>
</dbReference>
<comment type="subunit">
    <text evidence="3">Interacts with ODC and thereby sterically blocks ODC homodimerization.</text>
</comment>
<feature type="compositionally biased region" description="Low complexity" evidence="6">
    <location>
        <begin position="93"/>
        <end position="126"/>
    </location>
</feature>
<feature type="region of interest" description="Disordered" evidence="6">
    <location>
        <begin position="1"/>
        <end position="20"/>
    </location>
</feature>